<dbReference type="PANTHER" id="PTHR48302">
    <property type="entry name" value="ULP1 PROTEASE FAMILY, C-TERMINAL CATALYTIC DOMAIN CONTAINING PROTEIN"/>
    <property type="match status" value="1"/>
</dbReference>
<feature type="domain" description="DUF1985" evidence="2">
    <location>
        <begin position="43"/>
        <end position="175"/>
    </location>
</feature>
<accession>A0AAN8YPY2</accession>
<name>A0AAN8YPY2_SOLBU</name>
<keyword evidence="4" id="KW-1185">Reference proteome</keyword>
<organism evidence="3 4">
    <name type="scientific">Solanum bulbocastanum</name>
    <name type="common">Wild potato</name>
    <dbReference type="NCBI Taxonomy" id="147425"/>
    <lineage>
        <taxon>Eukaryota</taxon>
        <taxon>Viridiplantae</taxon>
        <taxon>Streptophyta</taxon>
        <taxon>Embryophyta</taxon>
        <taxon>Tracheophyta</taxon>
        <taxon>Spermatophyta</taxon>
        <taxon>Magnoliopsida</taxon>
        <taxon>eudicotyledons</taxon>
        <taxon>Gunneridae</taxon>
        <taxon>Pentapetalae</taxon>
        <taxon>asterids</taxon>
        <taxon>lamiids</taxon>
        <taxon>Solanales</taxon>
        <taxon>Solanaceae</taxon>
        <taxon>Solanoideae</taxon>
        <taxon>Solaneae</taxon>
        <taxon>Solanum</taxon>
    </lineage>
</organism>
<reference evidence="3 4" key="1">
    <citation type="submission" date="2024-02" db="EMBL/GenBank/DDBJ databases">
        <title>de novo genome assembly of Solanum bulbocastanum strain 11H21.</title>
        <authorList>
            <person name="Hosaka A.J."/>
        </authorList>
    </citation>
    <scope>NUCLEOTIDE SEQUENCE [LARGE SCALE GENOMIC DNA]</scope>
    <source>
        <tissue evidence="3">Young leaves</tissue>
    </source>
</reference>
<dbReference type="PANTHER" id="PTHR48302:SF2">
    <property type="entry name" value="DUF1985 DOMAIN-CONTAINING PROTEIN"/>
    <property type="match status" value="1"/>
</dbReference>
<dbReference type="EMBL" id="JBANQN010000001">
    <property type="protein sequence ID" value="KAK6803401.1"/>
    <property type="molecule type" value="Genomic_DNA"/>
</dbReference>
<evidence type="ECO:0000313" key="3">
    <source>
        <dbReference type="EMBL" id="KAK6803401.1"/>
    </source>
</evidence>
<gene>
    <name evidence="3" type="ORF">RDI58_001185</name>
</gene>
<dbReference type="InterPro" id="IPR015410">
    <property type="entry name" value="DUF1985"/>
</dbReference>
<proteinExistence type="predicted"/>
<evidence type="ECO:0000259" key="2">
    <source>
        <dbReference type="Pfam" id="PF09331"/>
    </source>
</evidence>
<dbReference type="AlphaFoldDB" id="A0AAN8YPY2"/>
<dbReference type="Pfam" id="PF09331">
    <property type="entry name" value="DUF1985"/>
    <property type="match status" value="1"/>
</dbReference>
<evidence type="ECO:0000313" key="4">
    <source>
        <dbReference type="Proteomes" id="UP001371456"/>
    </source>
</evidence>
<protein>
    <recommendedName>
        <fullName evidence="2">DUF1985 domain-containing protein</fullName>
    </recommendedName>
</protein>
<comment type="caution">
    <text evidence="3">The sequence shown here is derived from an EMBL/GenBank/DDBJ whole genome shotgun (WGS) entry which is preliminary data.</text>
</comment>
<sequence length="363" mass="41316">MLKKKPQKRGRKATPAIARPSLPRSMKYVIKKDQITKCLLLLELEQNNSNVLHIRHASGRILNFGIKEFALITGLKCKGNTKDFAYPVSTPSRLFQKYFPNAVNSISKNLLVQRFLTGNWKNNQDALPMATLYFVHTFILSQIGDSSISINEFLMAEDGSYRVYPWGQIAFSKLMISLQQNFNLNRQMYCLYGMSYALNVWTYECASQENLDIAVKERDVIPRIFNWRAVVVKPKFEMLMSSIFQENACSNIVLTPEEPATIDLPEDEHAPPSSPPTTSVNPKVVQSKDISNFDDFSTRPPEQLLRRSSKVCDTSSPPPPKRRKKDESLAPAANVHVSTDAQNVNYVIPDIEELKDYLKNYKS</sequence>
<evidence type="ECO:0000256" key="1">
    <source>
        <dbReference type="SAM" id="MobiDB-lite"/>
    </source>
</evidence>
<feature type="region of interest" description="Disordered" evidence="1">
    <location>
        <begin position="262"/>
        <end position="340"/>
    </location>
</feature>
<dbReference type="Proteomes" id="UP001371456">
    <property type="component" value="Unassembled WGS sequence"/>
</dbReference>